<sequence>MHNQPHTDATAGDFVINTTDLQEVEHSLSALFGNIRLSTSQPHDNARSRMWRSYVGPLAVDDAEFAFGMDFVMEPPESVLLCRVRSGVLEDMSCRKDSHQYGTGTVVAFGAVEGRPLIGRTEQPRYHVLTLPRRCLAEAAGDLDAPTAHVAALTSSRPLSPAANDHLVDVIDHIRHSVLSNPRAAREPLVAGAVTRYVAAGVLATFPNTLNGAPCTARDDDNHDALRRATAFIEDHVGEDISPAEIAGAARVSPGTLGELFRRHREVTPVQYLRQMRLHNAHHELVRTDPGTGSVADIAHRWGFWHLGRFRSLYARTYGTTPDSTLDR</sequence>
<dbReference type="InterPro" id="IPR009057">
    <property type="entry name" value="Homeodomain-like_sf"/>
</dbReference>
<dbReference type="EMBL" id="JYNL01000069">
    <property type="protein sequence ID" value="KMO67163.1"/>
    <property type="molecule type" value="Genomic_DNA"/>
</dbReference>
<gene>
    <name evidence="5" type="primary">rhaS_3</name>
    <name evidence="5" type="ORF">MCHLDSM_06412</name>
</gene>
<dbReference type="SUPFAM" id="SSF46689">
    <property type="entry name" value="Homeodomain-like"/>
    <property type="match status" value="2"/>
</dbReference>
<keyword evidence="6" id="KW-1185">Reference proteome</keyword>
<name>A0A0J6VCB1_9MYCO</name>
<dbReference type="Gene3D" id="1.10.10.60">
    <property type="entry name" value="Homeodomain-like"/>
    <property type="match status" value="1"/>
</dbReference>
<dbReference type="AlphaFoldDB" id="A0A0J6VCB1"/>
<dbReference type="PANTHER" id="PTHR46796">
    <property type="entry name" value="HTH-TYPE TRANSCRIPTIONAL ACTIVATOR RHAS-RELATED"/>
    <property type="match status" value="1"/>
</dbReference>
<dbReference type="InterPro" id="IPR018060">
    <property type="entry name" value="HTH_AraC"/>
</dbReference>
<evidence type="ECO:0000256" key="1">
    <source>
        <dbReference type="ARBA" id="ARBA00023015"/>
    </source>
</evidence>
<dbReference type="SMR" id="A0A0J6VCB1"/>
<feature type="domain" description="HTH araC/xylS-type" evidence="4">
    <location>
        <begin position="227"/>
        <end position="328"/>
    </location>
</feature>
<accession>A0A0J6VCB1</accession>
<dbReference type="PATRIC" id="fig|37916.4.peg.6431"/>
<dbReference type="PANTHER" id="PTHR46796:SF12">
    <property type="entry name" value="HTH-TYPE DNA-BINDING TRANSCRIPTIONAL ACTIVATOR EUTR"/>
    <property type="match status" value="1"/>
</dbReference>
<proteinExistence type="predicted"/>
<evidence type="ECO:0000313" key="6">
    <source>
        <dbReference type="Proteomes" id="UP000036513"/>
    </source>
</evidence>
<keyword evidence="3" id="KW-0804">Transcription</keyword>
<protein>
    <submittedName>
        <fullName evidence="5">HTH-type transcriptional activator RhaS</fullName>
    </submittedName>
</protein>
<dbReference type="STRING" id="37916.MCHLDSM_06412"/>
<dbReference type="GO" id="GO:0003700">
    <property type="term" value="F:DNA-binding transcription factor activity"/>
    <property type="evidence" value="ECO:0007669"/>
    <property type="project" value="InterPro"/>
</dbReference>
<dbReference type="InterPro" id="IPR018062">
    <property type="entry name" value="HTH_AraC-typ_CS"/>
</dbReference>
<dbReference type="Pfam" id="PF12833">
    <property type="entry name" value="HTH_18"/>
    <property type="match status" value="1"/>
</dbReference>
<dbReference type="PROSITE" id="PS01124">
    <property type="entry name" value="HTH_ARAC_FAMILY_2"/>
    <property type="match status" value="1"/>
</dbReference>
<keyword evidence="2" id="KW-0238">DNA-binding</keyword>
<comment type="caution">
    <text evidence="5">The sequence shown here is derived from an EMBL/GenBank/DDBJ whole genome shotgun (WGS) entry which is preliminary data.</text>
</comment>
<dbReference type="Proteomes" id="UP000036513">
    <property type="component" value="Unassembled WGS sequence"/>
</dbReference>
<dbReference type="PROSITE" id="PS00041">
    <property type="entry name" value="HTH_ARAC_FAMILY_1"/>
    <property type="match status" value="1"/>
</dbReference>
<evidence type="ECO:0000256" key="2">
    <source>
        <dbReference type="ARBA" id="ARBA00023125"/>
    </source>
</evidence>
<evidence type="ECO:0000256" key="3">
    <source>
        <dbReference type="ARBA" id="ARBA00023163"/>
    </source>
</evidence>
<dbReference type="GO" id="GO:0043565">
    <property type="term" value="F:sequence-specific DNA binding"/>
    <property type="evidence" value="ECO:0007669"/>
    <property type="project" value="InterPro"/>
</dbReference>
<dbReference type="SMART" id="SM00342">
    <property type="entry name" value="HTH_ARAC"/>
    <property type="match status" value="1"/>
</dbReference>
<organism evidence="5 6">
    <name type="scientific">Mycolicibacterium chlorophenolicum</name>
    <dbReference type="NCBI Taxonomy" id="37916"/>
    <lineage>
        <taxon>Bacteria</taxon>
        <taxon>Bacillati</taxon>
        <taxon>Actinomycetota</taxon>
        <taxon>Actinomycetes</taxon>
        <taxon>Mycobacteriales</taxon>
        <taxon>Mycobacteriaceae</taxon>
        <taxon>Mycolicibacterium</taxon>
    </lineage>
</organism>
<reference evidence="5 6" key="1">
    <citation type="journal article" date="2015" name="Genome Biol. Evol.">
        <title>Characterization of Three Mycobacterium spp. with Potential Use in Bioremediation by Genome Sequencing and Comparative Genomics.</title>
        <authorList>
            <person name="Das S."/>
            <person name="Pettersson B.M."/>
            <person name="Behra P.R."/>
            <person name="Ramesh M."/>
            <person name="Dasgupta S."/>
            <person name="Bhattacharya A."/>
            <person name="Kirsebom L.A."/>
        </authorList>
    </citation>
    <scope>NUCLEOTIDE SEQUENCE [LARGE SCALE GENOMIC DNA]</scope>
    <source>
        <strain evidence="5 6">DSM 43826</strain>
    </source>
</reference>
<dbReference type="RefSeq" id="WP_048473475.1">
    <property type="nucleotide sequence ID" value="NZ_JYNL01000069.1"/>
</dbReference>
<evidence type="ECO:0000259" key="4">
    <source>
        <dbReference type="PROSITE" id="PS01124"/>
    </source>
</evidence>
<evidence type="ECO:0000313" key="5">
    <source>
        <dbReference type="EMBL" id="KMO67163.1"/>
    </source>
</evidence>
<dbReference type="InterPro" id="IPR050204">
    <property type="entry name" value="AraC_XylS_family_regulators"/>
</dbReference>
<keyword evidence="1" id="KW-0805">Transcription regulation</keyword>